<name>A0A7J5YVU1_DISMA</name>
<gene>
    <name evidence="1" type="ORF">F7725_005972</name>
</gene>
<organism evidence="1 2">
    <name type="scientific">Dissostichus mawsoni</name>
    <name type="common">Antarctic cod</name>
    <dbReference type="NCBI Taxonomy" id="36200"/>
    <lineage>
        <taxon>Eukaryota</taxon>
        <taxon>Metazoa</taxon>
        <taxon>Chordata</taxon>
        <taxon>Craniata</taxon>
        <taxon>Vertebrata</taxon>
        <taxon>Euteleostomi</taxon>
        <taxon>Actinopterygii</taxon>
        <taxon>Neopterygii</taxon>
        <taxon>Teleostei</taxon>
        <taxon>Neoteleostei</taxon>
        <taxon>Acanthomorphata</taxon>
        <taxon>Eupercaria</taxon>
        <taxon>Perciformes</taxon>
        <taxon>Notothenioidei</taxon>
        <taxon>Nototheniidae</taxon>
        <taxon>Dissostichus</taxon>
    </lineage>
</organism>
<comment type="caution">
    <text evidence="1">The sequence shown here is derived from an EMBL/GenBank/DDBJ whole genome shotgun (WGS) entry which is preliminary data.</text>
</comment>
<dbReference type="Proteomes" id="UP000518266">
    <property type="component" value="Unassembled WGS sequence"/>
</dbReference>
<protein>
    <submittedName>
        <fullName evidence="1">Uncharacterized protein</fullName>
    </submittedName>
</protein>
<accession>A0A7J5YVU1</accession>
<sequence>MYAFDSRSDDHAPVLSRHRGGSWTLPVPHLLQNLNSQLHGRFFTVASGHLCHSLHPVCVLHFARSNWFDANQDIFI</sequence>
<dbReference type="EMBL" id="JAAKFY010000009">
    <property type="protein sequence ID" value="KAF3852617.1"/>
    <property type="molecule type" value="Genomic_DNA"/>
</dbReference>
<dbReference type="AlphaFoldDB" id="A0A7J5YVU1"/>
<keyword evidence="2" id="KW-1185">Reference proteome</keyword>
<proteinExistence type="predicted"/>
<evidence type="ECO:0000313" key="1">
    <source>
        <dbReference type="EMBL" id="KAF3852617.1"/>
    </source>
</evidence>
<evidence type="ECO:0000313" key="2">
    <source>
        <dbReference type="Proteomes" id="UP000518266"/>
    </source>
</evidence>
<reference evidence="1 2" key="1">
    <citation type="submission" date="2020-03" db="EMBL/GenBank/DDBJ databases">
        <title>Dissostichus mawsoni Genome sequencing and assembly.</title>
        <authorList>
            <person name="Park H."/>
        </authorList>
    </citation>
    <scope>NUCLEOTIDE SEQUENCE [LARGE SCALE GENOMIC DNA]</scope>
    <source>
        <strain evidence="1">DM0001</strain>
        <tissue evidence="1">Muscle</tissue>
    </source>
</reference>